<reference evidence="2" key="1">
    <citation type="submission" date="2023-06" db="EMBL/GenBank/DDBJ databases">
        <authorList>
            <person name="Zhang S."/>
        </authorList>
    </citation>
    <scope>NUCLEOTIDE SEQUENCE</scope>
    <source>
        <strain evidence="2">SG2303</strain>
    </source>
</reference>
<evidence type="ECO:0000313" key="2">
    <source>
        <dbReference type="EMBL" id="MDN0075685.1"/>
    </source>
</evidence>
<dbReference type="InterPro" id="IPR036249">
    <property type="entry name" value="Thioredoxin-like_sf"/>
</dbReference>
<dbReference type="PANTHER" id="PTHR13887">
    <property type="entry name" value="GLUTATHIONE S-TRANSFERASE KAPPA"/>
    <property type="match status" value="1"/>
</dbReference>
<proteinExistence type="predicted"/>
<dbReference type="Gene3D" id="3.40.30.10">
    <property type="entry name" value="Glutaredoxin"/>
    <property type="match status" value="1"/>
</dbReference>
<dbReference type="InterPro" id="IPR001853">
    <property type="entry name" value="DSBA-like_thioredoxin_dom"/>
</dbReference>
<dbReference type="Proteomes" id="UP001168540">
    <property type="component" value="Unassembled WGS sequence"/>
</dbReference>
<protein>
    <submittedName>
        <fullName evidence="2">DsbA family oxidoreductase</fullName>
    </submittedName>
</protein>
<evidence type="ECO:0000313" key="3">
    <source>
        <dbReference type="Proteomes" id="UP001168540"/>
    </source>
</evidence>
<comment type="caution">
    <text evidence="2">The sequence shown here is derived from an EMBL/GenBank/DDBJ whole genome shotgun (WGS) entry which is preliminary data.</text>
</comment>
<sequence length="222" mass="24292">MKFEVFFDLICPWCWIGKRHFDSALAQLSASQPDVEVSTVWHPLVLLPETPPLGRPYQEFYLQRLGSAANVAQRRAQVQGAGRLAGLEFDFESIEVLPNTMAGHRLIQYAGQLGGPKRQEALIEVLFQAYFQHGLDIGRPAVLASLAARCGMEPQEVAAYLASSAGMAELRHAQQLAQHRGISGVPHIVLNHSIPLSGANPPEVLLEAMQLALRTDPATDPI</sequence>
<dbReference type="CDD" id="cd03024">
    <property type="entry name" value="DsbA_FrnE"/>
    <property type="match status" value="1"/>
</dbReference>
<dbReference type="RefSeq" id="WP_289830325.1">
    <property type="nucleotide sequence ID" value="NZ_JAUEDK010000020.1"/>
</dbReference>
<feature type="domain" description="DSBA-like thioredoxin" evidence="1">
    <location>
        <begin position="4"/>
        <end position="210"/>
    </location>
</feature>
<gene>
    <name evidence="2" type="ORF">QU481_12370</name>
</gene>
<dbReference type="EMBL" id="JAUEDK010000020">
    <property type="protein sequence ID" value="MDN0075685.1"/>
    <property type="molecule type" value="Genomic_DNA"/>
</dbReference>
<dbReference type="PANTHER" id="PTHR13887:SF41">
    <property type="entry name" value="THIOREDOXIN SUPERFAMILY PROTEIN"/>
    <property type="match status" value="1"/>
</dbReference>
<dbReference type="Pfam" id="PF01323">
    <property type="entry name" value="DSBA"/>
    <property type="match status" value="1"/>
</dbReference>
<organism evidence="2 3">
    <name type="scientific">Crenobacter oryzisoli</name>
    <dbReference type="NCBI Taxonomy" id="3056844"/>
    <lineage>
        <taxon>Bacteria</taxon>
        <taxon>Pseudomonadati</taxon>
        <taxon>Pseudomonadota</taxon>
        <taxon>Betaproteobacteria</taxon>
        <taxon>Neisseriales</taxon>
        <taxon>Neisseriaceae</taxon>
        <taxon>Crenobacter</taxon>
    </lineage>
</organism>
<evidence type="ECO:0000259" key="1">
    <source>
        <dbReference type="Pfam" id="PF01323"/>
    </source>
</evidence>
<name>A0ABT7XPK2_9NEIS</name>
<accession>A0ABT7XPK2</accession>
<dbReference type="SUPFAM" id="SSF52833">
    <property type="entry name" value="Thioredoxin-like"/>
    <property type="match status" value="1"/>
</dbReference>
<keyword evidence="3" id="KW-1185">Reference proteome</keyword>